<evidence type="ECO:0000256" key="2">
    <source>
        <dbReference type="ARBA" id="ARBA00022737"/>
    </source>
</evidence>
<evidence type="ECO:0000313" key="3">
    <source>
        <dbReference type="EMBL" id="KAL2342193.1"/>
    </source>
</evidence>
<name>A0ABD1N263_9FABA</name>
<reference evidence="3 4" key="1">
    <citation type="submission" date="2024-08" db="EMBL/GenBank/DDBJ databases">
        <title>Insights into the chromosomal genome structure of Flemingia macrophylla.</title>
        <authorList>
            <person name="Ding Y."/>
            <person name="Zhao Y."/>
            <person name="Bi W."/>
            <person name="Wu M."/>
            <person name="Zhao G."/>
            <person name="Gong Y."/>
            <person name="Li W."/>
            <person name="Zhang P."/>
        </authorList>
    </citation>
    <scope>NUCLEOTIDE SEQUENCE [LARGE SCALE GENOMIC DNA]</scope>
    <source>
        <strain evidence="3">DYQJB</strain>
        <tissue evidence="3">Leaf</tissue>
    </source>
</reference>
<dbReference type="Proteomes" id="UP001603857">
    <property type="component" value="Unassembled WGS sequence"/>
</dbReference>
<dbReference type="Gene3D" id="3.80.10.10">
    <property type="entry name" value="Ribonuclease Inhibitor"/>
    <property type="match status" value="3"/>
</dbReference>
<dbReference type="InterPro" id="IPR011713">
    <property type="entry name" value="Leu-rich_rpt_3"/>
</dbReference>
<evidence type="ECO:0000313" key="4">
    <source>
        <dbReference type="Proteomes" id="UP001603857"/>
    </source>
</evidence>
<sequence length="584" mass="66826">MTSLRVFRFDNYRPWLNRCHVYLPEVMDSWSDKLEYFHWDGYCLNSLSSNFCAEQLVVLRMRYSKLKKLWDGVQNLENLKEIDLLGSKHLTDIPDLSKATKLESVNLYGCESLHQLHLPSLSDSKLRYLNLDICREIKSVNVHSKYLRQLGLYGCSFLKEISVTSEEITKFYLSGCKEIERVDLHSKRLVILELNGCLSLKEISVVSEEITKLGLSGTAITSFSSISSFPKLTYLDLSCCVEIEILDLQSKSLGVLNLRDCLSLKKISITSDELRRLDLEGMSMLESLNVNSRPLENLNLRGCSSIKEISVVSEEITKLDLSGTAITSLSSSISSISKLRYLDLSNCKNLVSLRELPSSALYGLKAYNCISLETEITQRLVLQHMLKTTIPYLHQSRHRKFWDRDNADEDDFFEYFGFPGDHVVDECVFQTRESSISIPCYKLKMTHISGFIYCIVLSQGSPSLSYRILVSIYPIWNTRDSWNRVYKRNGLISYHHLISDHVVFCYHGFSKFDGMSKVYDHSKDVEIKFQLLDLKDIKGFGALADVEGFGVFPVYVTTSGYNVQISESQFIEPEQPSTSKRRST</sequence>
<organism evidence="3 4">
    <name type="scientific">Flemingia macrophylla</name>
    <dbReference type="NCBI Taxonomy" id="520843"/>
    <lineage>
        <taxon>Eukaryota</taxon>
        <taxon>Viridiplantae</taxon>
        <taxon>Streptophyta</taxon>
        <taxon>Embryophyta</taxon>
        <taxon>Tracheophyta</taxon>
        <taxon>Spermatophyta</taxon>
        <taxon>Magnoliopsida</taxon>
        <taxon>eudicotyledons</taxon>
        <taxon>Gunneridae</taxon>
        <taxon>Pentapetalae</taxon>
        <taxon>rosids</taxon>
        <taxon>fabids</taxon>
        <taxon>Fabales</taxon>
        <taxon>Fabaceae</taxon>
        <taxon>Papilionoideae</taxon>
        <taxon>50 kb inversion clade</taxon>
        <taxon>NPAAA clade</taxon>
        <taxon>indigoferoid/millettioid clade</taxon>
        <taxon>Phaseoleae</taxon>
        <taxon>Flemingia</taxon>
    </lineage>
</organism>
<accession>A0ABD1N263</accession>
<dbReference type="AlphaFoldDB" id="A0ABD1N263"/>
<evidence type="ECO:0008006" key="5">
    <source>
        <dbReference type="Google" id="ProtNLM"/>
    </source>
</evidence>
<dbReference type="InterPro" id="IPR044974">
    <property type="entry name" value="Disease_R_plants"/>
</dbReference>
<keyword evidence="4" id="KW-1185">Reference proteome</keyword>
<dbReference type="InterPro" id="IPR032675">
    <property type="entry name" value="LRR_dom_sf"/>
</dbReference>
<keyword evidence="1" id="KW-0433">Leucine-rich repeat</keyword>
<protein>
    <recommendedName>
        <fullName evidence="5">Leucine-rich repeat domain, L domain-containing protein</fullName>
    </recommendedName>
</protein>
<dbReference type="PANTHER" id="PTHR11017:SF243">
    <property type="entry name" value="ADP-RIBOSYL CYCLASE_CYCLIC ADP-RIBOSE HYDROLASE"/>
    <property type="match status" value="1"/>
</dbReference>
<comment type="caution">
    <text evidence="3">The sequence shown here is derived from an EMBL/GenBank/DDBJ whole genome shotgun (WGS) entry which is preliminary data.</text>
</comment>
<evidence type="ECO:0000256" key="1">
    <source>
        <dbReference type="ARBA" id="ARBA00022614"/>
    </source>
</evidence>
<dbReference type="PANTHER" id="PTHR11017">
    <property type="entry name" value="LEUCINE-RICH REPEAT-CONTAINING PROTEIN"/>
    <property type="match status" value="1"/>
</dbReference>
<dbReference type="EMBL" id="JBGMDY010000003">
    <property type="protein sequence ID" value="KAL2342193.1"/>
    <property type="molecule type" value="Genomic_DNA"/>
</dbReference>
<proteinExistence type="predicted"/>
<dbReference type="Pfam" id="PF07725">
    <property type="entry name" value="LRR_3"/>
    <property type="match status" value="1"/>
</dbReference>
<dbReference type="SUPFAM" id="SSF52058">
    <property type="entry name" value="L domain-like"/>
    <property type="match status" value="1"/>
</dbReference>
<gene>
    <name evidence="3" type="ORF">Fmac_010133</name>
</gene>
<keyword evidence="2" id="KW-0677">Repeat</keyword>